<accession>A0ACB5T0E0</accession>
<gene>
    <name evidence="1" type="ORF">Amon02_000320600</name>
</gene>
<evidence type="ECO:0000313" key="1">
    <source>
        <dbReference type="EMBL" id="GME77871.1"/>
    </source>
</evidence>
<evidence type="ECO:0000313" key="2">
    <source>
        <dbReference type="Proteomes" id="UP001165064"/>
    </source>
</evidence>
<name>A0ACB5T0E0_AMBMO</name>
<reference evidence="1" key="1">
    <citation type="submission" date="2023-04" db="EMBL/GenBank/DDBJ databases">
        <title>Ambrosiozyma monospora NBRC 10751.</title>
        <authorList>
            <person name="Ichikawa N."/>
            <person name="Sato H."/>
            <person name="Tonouchi N."/>
        </authorList>
    </citation>
    <scope>NUCLEOTIDE SEQUENCE</scope>
    <source>
        <strain evidence="1">NBRC 10751</strain>
    </source>
</reference>
<protein>
    <submittedName>
        <fullName evidence="1">Unnamed protein product</fullName>
    </submittedName>
</protein>
<dbReference type="EMBL" id="BSXS01001991">
    <property type="protein sequence ID" value="GME77871.1"/>
    <property type="molecule type" value="Genomic_DNA"/>
</dbReference>
<keyword evidence="2" id="KW-1185">Reference proteome</keyword>
<comment type="caution">
    <text evidence="1">The sequence shown here is derived from an EMBL/GenBank/DDBJ whole genome shotgun (WGS) entry which is preliminary data.</text>
</comment>
<sequence length="770" mass="83274">MPIVQNRSFNSNPYNLSLKNLKALQAGATGTEKEVYYVGVDVGTGSARAAVVDQMGSILGLSERPITRHELKASYITQSSTEIWDAICYCVKTSISQSHVDPSLVLGIGFDATCSLVAINEKTNDPMAVGPDFSDNLENIILWMDHRAQKEVDEINATGDDCLKYVGGTMSIEMELPKMKWLKNNLPLDRATGESLFNECKFFDLGDWLTFRATDKETRSFCSTVCKQGFVPEGILPDGRTGWSKEFFDKIDVPELAEDNFRRLGGLNGKTGKWLSAGETVGQLSEAAAEELGLTTDCYVSSAVIDAYAGWIGTAAAQTEIPIPELVEQDAKKSGIAKSSGRLAAVAGTSTCHIILNEDPIFVPGVWGPYRDVGARGYWMAEGGQSCTGALLAHVLSTHPAYTELGVASEASSLSRFDFLNSRLETLKKTRKERSVVALAKDLFFYGDFHGNRSPIADPRMKASITGQSMDVSLDALAIEYLGACEFIGQQTRQIVEQMTKAGYEIHAIFMSGGQCRNGLLMRLLADCTGLPIVIPRYIDASVVFGAAILGAVAAKDALKKAPSGGRSRKNSTATAPDGKDVPHSPYTAPSATASTTSISALAPNVVTTSSYPFPIMTPIEDESKQLGHAATNNTAAVEEEDDDDDDDDDESEAGLSFNSNQSIQKKVQEKHVSKKATKPRSASSSLSMRKTAAAAGHAARPEQPGDKLWIAMTELSGMGKVIFPSNENDPDRKLLNTKYKIFLDQIETQQKYRKMVSATEDAIKAYLSI</sequence>
<dbReference type="Proteomes" id="UP001165064">
    <property type="component" value="Unassembled WGS sequence"/>
</dbReference>
<proteinExistence type="predicted"/>
<organism evidence="1 2">
    <name type="scientific">Ambrosiozyma monospora</name>
    <name type="common">Yeast</name>
    <name type="synonym">Endomycopsis monosporus</name>
    <dbReference type="NCBI Taxonomy" id="43982"/>
    <lineage>
        <taxon>Eukaryota</taxon>
        <taxon>Fungi</taxon>
        <taxon>Dikarya</taxon>
        <taxon>Ascomycota</taxon>
        <taxon>Saccharomycotina</taxon>
        <taxon>Pichiomycetes</taxon>
        <taxon>Pichiales</taxon>
        <taxon>Pichiaceae</taxon>
        <taxon>Ambrosiozyma</taxon>
    </lineage>
</organism>